<evidence type="ECO:0000313" key="2">
    <source>
        <dbReference type="Proteomes" id="UP000597301"/>
    </source>
</evidence>
<evidence type="ECO:0000313" key="1">
    <source>
        <dbReference type="EMBL" id="GGC81522.1"/>
    </source>
</evidence>
<reference evidence="2" key="1">
    <citation type="journal article" date="2019" name="Int. J. Syst. Evol. Microbiol.">
        <title>The Global Catalogue of Microorganisms (GCM) 10K type strain sequencing project: providing services to taxonomists for standard genome sequencing and annotation.</title>
        <authorList>
            <consortium name="The Broad Institute Genomics Platform"/>
            <consortium name="The Broad Institute Genome Sequencing Center for Infectious Disease"/>
            <person name="Wu L."/>
            <person name="Ma J."/>
        </authorList>
    </citation>
    <scope>NUCLEOTIDE SEQUENCE [LARGE SCALE GENOMIC DNA]</scope>
    <source>
        <strain evidence="2">CGMCC 1.15122</strain>
    </source>
</reference>
<organism evidence="1 2">
    <name type="scientific">Vreelandella lutescens</name>
    <dbReference type="NCBI Taxonomy" id="1602943"/>
    <lineage>
        <taxon>Bacteria</taxon>
        <taxon>Pseudomonadati</taxon>
        <taxon>Pseudomonadota</taxon>
        <taxon>Gammaproteobacteria</taxon>
        <taxon>Oceanospirillales</taxon>
        <taxon>Halomonadaceae</taxon>
        <taxon>Vreelandella</taxon>
    </lineage>
</organism>
<dbReference type="EMBL" id="BMHM01000002">
    <property type="protein sequence ID" value="GGC81522.1"/>
    <property type="molecule type" value="Genomic_DNA"/>
</dbReference>
<sequence>MLIDLHLDAKARQYKPAKRGQFKKQCFRNIIEHRILTLLSVTVAQITAAQGMPGQRQQIPLAKGHALAKHRAKMLFLLVTQPHHENETPHAPATLYTQPTA</sequence>
<gene>
    <name evidence="1" type="ORF">GCM10011382_09610</name>
</gene>
<dbReference type="RefSeq" id="WP_188638379.1">
    <property type="nucleotide sequence ID" value="NZ_BMHM01000002.1"/>
</dbReference>
<keyword evidence="2" id="KW-1185">Reference proteome</keyword>
<protein>
    <submittedName>
        <fullName evidence="1">Uncharacterized protein</fullName>
    </submittedName>
</protein>
<accession>A0ABQ1NP74</accession>
<comment type="caution">
    <text evidence="1">The sequence shown here is derived from an EMBL/GenBank/DDBJ whole genome shotgun (WGS) entry which is preliminary data.</text>
</comment>
<dbReference type="Proteomes" id="UP000597301">
    <property type="component" value="Unassembled WGS sequence"/>
</dbReference>
<name>A0ABQ1NP74_9GAMM</name>
<proteinExistence type="predicted"/>